<dbReference type="Pfam" id="PF00512">
    <property type="entry name" value="HisKA"/>
    <property type="match status" value="1"/>
</dbReference>
<dbReference type="Gene3D" id="2.130.10.10">
    <property type="entry name" value="YVTN repeat-like/Quinoprotein amine dehydrogenase"/>
    <property type="match status" value="2"/>
</dbReference>
<comment type="catalytic activity">
    <reaction evidence="1">
        <text>ATP + protein L-histidine = ADP + protein N-phospho-L-histidine.</text>
        <dbReference type="EC" id="2.7.13.3"/>
    </reaction>
</comment>
<evidence type="ECO:0000256" key="5">
    <source>
        <dbReference type="ARBA" id="ARBA00022777"/>
    </source>
</evidence>
<dbReference type="InterPro" id="IPR003661">
    <property type="entry name" value="HisK_dim/P_dom"/>
</dbReference>
<feature type="chain" id="PRO_5036069537" description="histidine kinase" evidence="9">
    <location>
        <begin position="27"/>
        <end position="1313"/>
    </location>
</feature>
<dbReference type="PANTHER" id="PTHR43547:SF2">
    <property type="entry name" value="HYBRID SIGNAL TRANSDUCTION HISTIDINE KINASE C"/>
    <property type="match status" value="1"/>
</dbReference>
<sequence length="1313" mass="147800">MYICTKQTLQTLVLLFFMLFSITAHADKHIQRFSSLQFGTEEGLNSLRVFSIATDKSGAIWMGTLDGINRFNGRSMKSYKLGTNQRFSDASGSTTMLTISPNNSLYAYNNVGRIYRYNLLTDQFELYLDLAEHIYMGLVLHYLFIDSQEQLWIGLNSGLYCCLLGETPQLIDSDCHVTYITELPQSMAIGTTCDLRIYSKDRNLLQKLCPDTYVQSLLPLPNKEILLIGTFNCGVKSISLSSWQEQPVKNGSLPHTPIRSMIEMTPSTVLLGFDGDGVYTYNLSSGEAEPLFTRTNRMLTAMGVYSLCRDCEDNIWIGTYTGGAFLMMPEETSTTLLRHRKGEEPSLADDNVNAFCEQSNGELWIATDNGISIYNPPNNRCRQILPGNVVLSISIDSQDIIAAGTYGNGVFLLNSQGEILHHYLSTNSSLPSDYLSTVQFDTDRDLWIGTMDNQLLQLEHPTRQWKSYNVIKARCIAQKDAHTIAVGTVDGLVLINKQTGKQAHIFKSTDNKGEDFNAFIQSIAFIDDEQAWLGSDGGGLYLCNLQTLEKRAFSTEQRLPSNRVSALLIDHSKMLWITTDHGLACLPPQPSMQIYNQNFEHVMSRFYNRSAAILLADGRVALGSTTGVLIFKPHISLTSYQAPSLQLTNFRIDNIDSRESTDMRPELMQMLADSTITLSYRHNSFTIGFESVSFRYQEDIAYEYMLEGFDRDWNKLENNEQLRYTNVSPGKYQLCIRSYSLNSGLILSNRTTSITICQPWWNTWWAWLLYTITLCGIIGVIIKSKQQQLVRHYMNEKIAFFVSIAHDIRTPLTLVKAPLDELRQDSTLHADAIRSIGLAHSNLNKLLDILSQLLDFERIDHSSMNPKMEAVPLKQNIDNLFTIFQPLCQQQQKTLQASSINCQLGVWADSKLLDRILTNLLSNALKYTPAGGKISIDVKAEADKVQIIVSDTGIGISPKEQKKLFTSFFRASNAISSGTPGIGLGLLQAKRFATLLKGDIKVNSIVNQGSEFMLILNKAAVTASAVPTTTPITKDFTTTENTTLCDSDKDTLLIVEDNDELRLYMRRIFEPVYRVIDKSNAQEALEYMETQYPSLVLSDIMMPGMPGDEMCHRIKSTPATSGIPVILLTAKTFRTSIIEGLQKGADDYIAKPFDIDILKAKIQAQIENRRRLRQYYTQIALQHTLSTDKTIKEMPVQSAVPNNADSAFVEKATQIVKDNISDFEFDIDRLCRHMAMCRTLFHERLKALTGHTPQDFIRIIRLEQAAALLQQGIPVTDVSIQTGFVNSKYFSTLFKKYFGVQPSRYTGQRMNIG</sequence>
<dbReference type="InterPro" id="IPR001789">
    <property type="entry name" value="Sig_transdc_resp-reg_receiver"/>
</dbReference>
<dbReference type="SUPFAM" id="SSF50978">
    <property type="entry name" value="WD40 repeat-like"/>
    <property type="match status" value="1"/>
</dbReference>
<evidence type="ECO:0000313" key="17">
    <source>
        <dbReference type="Proteomes" id="UP000284640"/>
    </source>
</evidence>
<evidence type="ECO:0000256" key="3">
    <source>
        <dbReference type="ARBA" id="ARBA00022553"/>
    </source>
</evidence>
<keyword evidence="9" id="KW-0732">Signal</keyword>
<dbReference type="InterPro" id="IPR003594">
    <property type="entry name" value="HATPase_dom"/>
</dbReference>
<evidence type="ECO:0000313" key="16">
    <source>
        <dbReference type="Proteomes" id="UP000263754"/>
    </source>
</evidence>
<dbReference type="InterPro" id="IPR005467">
    <property type="entry name" value="His_kinase_dom"/>
</dbReference>
<dbReference type="InterPro" id="IPR011006">
    <property type="entry name" value="CheY-like_superfamily"/>
</dbReference>
<keyword evidence="4" id="KW-0808">Transferase</keyword>
<dbReference type="FunFam" id="3.30.565.10:FF:000006">
    <property type="entry name" value="Sensor histidine kinase WalK"/>
    <property type="match status" value="1"/>
</dbReference>
<comment type="caution">
    <text evidence="13">The sequence shown here is derived from an EMBL/GenBank/DDBJ whole genome shotgun (WGS) entry which is preliminary data.</text>
</comment>
<dbReference type="SUPFAM" id="SSF52172">
    <property type="entry name" value="CheY-like"/>
    <property type="match status" value="1"/>
</dbReference>
<dbReference type="EMBL" id="QRZC01000015">
    <property type="protein sequence ID" value="RGV41397.1"/>
    <property type="molecule type" value="Genomic_DNA"/>
</dbReference>
<feature type="domain" description="HTH araC/xylS-type" evidence="10">
    <location>
        <begin position="1210"/>
        <end position="1308"/>
    </location>
</feature>
<evidence type="ECO:0000256" key="7">
    <source>
        <dbReference type="ARBA" id="ARBA00023163"/>
    </source>
</evidence>
<protein>
    <recommendedName>
        <fullName evidence="2">histidine kinase</fullName>
        <ecNumber evidence="2">2.7.13.3</ecNumber>
    </recommendedName>
</protein>
<keyword evidence="3 8" id="KW-0597">Phosphoprotein</keyword>
<dbReference type="Gene3D" id="3.30.565.10">
    <property type="entry name" value="Histidine kinase-like ATPase, C-terminal domain"/>
    <property type="match status" value="1"/>
</dbReference>
<dbReference type="GO" id="GO:0000155">
    <property type="term" value="F:phosphorelay sensor kinase activity"/>
    <property type="evidence" value="ECO:0007669"/>
    <property type="project" value="InterPro"/>
</dbReference>
<dbReference type="Proteomes" id="UP000263754">
    <property type="component" value="Unassembled WGS sequence"/>
</dbReference>
<organism evidence="13 16">
    <name type="scientific">Bacteroides uniformis</name>
    <dbReference type="NCBI Taxonomy" id="820"/>
    <lineage>
        <taxon>Bacteria</taxon>
        <taxon>Pseudomonadati</taxon>
        <taxon>Bacteroidota</taxon>
        <taxon>Bacteroidia</taxon>
        <taxon>Bacteroidales</taxon>
        <taxon>Bacteroidaceae</taxon>
        <taxon>Bacteroides</taxon>
    </lineage>
</organism>
<dbReference type="EC" id="2.7.13.3" evidence="2"/>
<dbReference type="SUPFAM" id="SSF50998">
    <property type="entry name" value="Quinoprotein alcohol dehydrogenase-like"/>
    <property type="match status" value="1"/>
</dbReference>
<evidence type="ECO:0000259" key="10">
    <source>
        <dbReference type="PROSITE" id="PS01124"/>
    </source>
</evidence>
<dbReference type="Pfam" id="PF07494">
    <property type="entry name" value="Reg_prop"/>
    <property type="match status" value="1"/>
</dbReference>
<evidence type="ECO:0000313" key="15">
    <source>
        <dbReference type="EMBL" id="RHE59945.1"/>
    </source>
</evidence>
<dbReference type="PRINTS" id="PR00344">
    <property type="entry name" value="BCTRLSENSOR"/>
</dbReference>
<dbReference type="Pfam" id="PF07495">
    <property type="entry name" value="Y_Y_Y"/>
    <property type="match status" value="1"/>
</dbReference>
<name>A0A374N3S5_BACUN</name>
<dbReference type="InterPro" id="IPR018060">
    <property type="entry name" value="HTH_AraC"/>
</dbReference>
<dbReference type="SMART" id="SM00388">
    <property type="entry name" value="HisKA"/>
    <property type="match status" value="1"/>
</dbReference>
<dbReference type="SUPFAM" id="SSF47384">
    <property type="entry name" value="Homodimeric domain of signal transducing histidine kinase"/>
    <property type="match status" value="1"/>
</dbReference>
<dbReference type="Pfam" id="PF12833">
    <property type="entry name" value="HTH_18"/>
    <property type="match status" value="1"/>
</dbReference>
<evidence type="ECO:0000256" key="1">
    <source>
        <dbReference type="ARBA" id="ARBA00000085"/>
    </source>
</evidence>
<dbReference type="InterPro" id="IPR036890">
    <property type="entry name" value="HATPase_C_sf"/>
</dbReference>
<dbReference type="InterPro" id="IPR015943">
    <property type="entry name" value="WD40/YVTN_repeat-like_dom_sf"/>
</dbReference>
<dbReference type="Gene3D" id="3.40.50.2300">
    <property type="match status" value="1"/>
</dbReference>
<dbReference type="InterPro" id="IPR011123">
    <property type="entry name" value="Y_Y_Y"/>
</dbReference>
<gene>
    <name evidence="15" type="ORF">DW729_09370</name>
    <name evidence="14" type="ORF">DWW14_12190</name>
    <name evidence="13" type="ORF">DXD90_03255</name>
</gene>
<dbReference type="SUPFAM" id="SSF46689">
    <property type="entry name" value="Homeodomain-like"/>
    <property type="match status" value="1"/>
</dbReference>
<evidence type="ECO:0000313" key="13">
    <source>
        <dbReference type="EMBL" id="RGI78332.1"/>
    </source>
</evidence>
<dbReference type="Gene3D" id="1.10.10.60">
    <property type="entry name" value="Homeodomain-like"/>
    <property type="match status" value="1"/>
</dbReference>
<evidence type="ECO:0000259" key="12">
    <source>
        <dbReference type="PROSITE" id="PS50110"/>
    </source>
</evidence>
<evidence type="ECO:0000259" key="11">
    <source>
        <dbReference type="PROSITE" id="PS50109"/>
    </source>
</evidence>
<dbReference type="InterPro" id="IPR004358">
    <property type="entry name" value="Sig_transdc_His_kin-like_C"/>
</dbReference>
<dbReference type="Proteomes" id="UP000284640">
    <property type="component" value="Unassembled WGS sequence"/>
</dbReference>
<dbReference type="Proteomes" id="UP000285343">
    <property type="component" value="Unassembled WGS sequence"/>
</dbReference>
<evidence type="ECO:0000313" key="18">
    <source>
        <dbReference type="Proteomes" id="UP000285343"/>
    </source>
</evidence>
<dbReference type="InterPro" id="IPR011047">
    <property type="entry name" value="Quinoprotein_ADH-like_sf"/>
</dbReference>
<reference evidence="16 17" key="1">
    <citation type="submission" date="2018-08" db="EMBL/GenBank/DDBJ databases">
        <title>A genome reference for cultivated species of the human gut microbiota.</title>
        <authorList>
            <person name="Zou Y."/>
            <person name="Xue W."/>
            <person name="Luo G."/>
        </authorList>
    </citation>
    <scope>NUCLEOTIDE SEQUENCE [LARGE SCALE GENOMIC DNA]</scope>
    <source>
        <strain evidence="14 18">AF14-42</strain>
        <strain evidence="15 17">AM27-46</strain>
        <strain evidence="13 16">TM10-17</strain>
    </source>
</reference>
<accession>A0A374N3S5</accession>
<dbReference type="PROSITE" id="PS50109">
    <property type="entry name" value="HIS_KIN"/>
    <property type="match status" value="1"/>
</dbReference>
<dbReference type="Pfam" id="PF02518">
    <property type="entry name" value="HATPase_c"/>
    <property type="match status" value="1"/>
</dbReference>
<dbReference type="SMART" id="SM00387">
    <property type="entry name" value="HATPase_c"/>
    <property type="match status" value="1"/>
</dbReference>
<proteinExistence type="predicted"/>
<evidence type="ECO:0000256" key="8">
    <source>
        <dbReference type="PROSITE-ProRule" id="PRU00169"/>
    </source>
</evidence>
<evidence type="ECO:0000313" key="14">
    <source>
        <dbReference type="EMBL" id="RGV41397.1"/>
    </source>
</evidence>
<dbReference type="SMART" id="SM00448">
    <property type="entry name" value="REC"/>
    <property type="match status" value="1"/>
</dbReference>
<keyword evidence="7" id="KW-0804">Transcription</keyword>
<feature type="signal peptide" evidence="9">
    <location>
        <begin position="1"/>
        <end position="26"/>
    </location>
</feature>
<evidence type="ECO:0000256" key="4">
    <source>
        <dbReference type="ARBA" id="ARBA00022679"/>
    </source>
</evidence>
<dbReference type="GO" id="GO:0003700">
    <property type="term" value="F:DNA-binding transcription factor activity"/>
    <property type="evidence" value="ECO:0007669"/>
    <property type="project" value="InterPro"/>
</dbReference>
<dbReference type="PROSITE" id="PS50110">
    <property type="entry name" value="RESPONSE_REGULATORY"/>
    <property type="match status" value="1"/>
</dbReference>
<feature type="domain" description="Response regulatory" evidence="12">
    <location>
        <begin position="1051"/>
        <end position="1166"/>
    </location>
</feature>
<dbReference type="InterPro" id="IPR013783">
    <property type="entry name" value="Ig-like_fold"/>
</dbReference>
<dbReference type="SUPFAM" id="SSF63829">
    <property type="entry name" value="Calcium-dependent phosphotriesterase"/>
    <property type="match status" value="1"/>
</dbReference>
<keyword evidence="6" id="KW-0805">Transcription regulation</keyword>
<dbReference type="Pfam" id="PF00072">
    <property type="entry name" value="Response_reg"/>
    <property type="match status" value="1"/>
</dbReference>
<dbReference type="EMBL" id="QSKL01000006">
    <property type="protein sequence ID" value="RHE59945.1"/>
    <property type="molecule type" value="Genomic_DNA"/>
</dbReference>
<dbReference type="CDD" id="cd00082">
    <property type="entry name" value="HisKA"/>
    <property type="match status" value="1"/>
</dbReference>
<evidence type="ECO:0000256" key="9">
    <source>
        <dbReference type="SAM" id="SignalP"/>
    </source>
</evidence>
<feature type="domain" description="Histidine kinase" evidence="11">
    <location>
        <begin position="803"/>
        <end position="1020"/>
    </location>
</feature>
<dbReference type="SUPFAM" id="SSF55874">
    <property type="entry name" value="ATPase domain of HSP90 chaperone/DNA topoisomerase II/histidine kinase"/>
    <property type="match status" value="1"/>
</dbReference>
<dbReference type="RefSeq" id="WP_098032540.1">
    <property type="nucleotide sequence ID" value="NZ_JADNFT010000014.1"/>
</dbReference>
<dbReference type="Gene3D" id="2.60.40.10">
    <property type="entry name" value="Immunoglobulins"/>
    <property type="match status" value="1"/>
</dbReference>
<dbReference type="InterPro" id="IPR036322">
    <property type="entry name" value="WD40_repeat_dom_sf"/>
</dbReference>
<feature type="modified residue" description="4-aspartylphosphate" evidence="8">
    <location>
        <position position="1099"/>
    </location>
</feature>
<dbReference type="PANTHER" id="PTHR43547">
    <property type="entry name" value="TWO-COMPONENT HISTIDINE KINASE"/>
    <property type="match status" value="1"/>
</dbReference>
<dbReference type="InterPro" id="IPR011110">
    <property type="entry name" value="Reg_prop"/>
</dbReference>
<dbReference type="InterPro" id="IPR036097">
    <property type="entry name" value="HisK_dim/P_sf"/>
</dbReference>
<evidence type="ECO:0000256" key="2">
    <source>
        <dbReference type="ARBA" id="ARBA00012438"/>
    </source>
</evidence>
<evidence type="ECO:0000256" key="6">
    <source>
        <dbReference type="ARBA" id="ARBA00023015"/>
    </source>
</evidence>
<keyword evidence="5 13" id="KW-0418">Kinase</keyword>
<dbReference type="Gene3D" id="1.10.287.130">
    <property type="match status" value="1"/>
</dbReference>
<dbReference type="GO" id="GO:0043565">
    <property type="term" value="F:sequence-specific DNA binding"/>
    <property type="evidence" value="ECO:0007669"/>
    <property type="project" value="InterPro"/>
</dbReference>
<dbReference type="SMART" id="SM00342">
    <property type="entry name" value="HTH_ARAC"/>
    <property type="match status" value="1"/>
</dbReference>
<dbReference type="PROSITE" id="PS01124">
    <property type="entry name" value="HTH_ARAC_FAMILY_2"/>
    <property type="match status" value="1"/>
</dbReference>
<dbReference type="EMBL" id="QSOF01000003">
    <property type="protein sequence ID" value="RGI78332.1"/>
    <property type="molecule type" value="Genomic_DNA"/>
</dbReference>
<dbReference type="InterPro" id="IPR009057">
    <property type="entry name" value="Homeodomain-like_sf"/>
</dbReference>